<keyword evidence="7" id="KW-0963">Cytoplasm</keyword>
<comment type="subcellular location">
    <subcellularLocation>
        <location evidence="7">Cytoplasm</location>
    </subcellularLocation>
</comment>
<keyword evidence="7" id="KW-0479">Metal-binding</keyword>
<feature type="domain" description="GTP-binding protein TrmE N-terminal" evidence="9">
    <location>
        <begin position="7"/>
        <end position="120"/>
    </location>
</feature>
<feature type="domain" description="G" evidence="8">
    <location>
        <begin position="218"/>
        <end position="308"/>
    </location>
</feature>
<dbReference type="PRINTS" id="PR00326">
    <property type="entry name" value="GTP1OBG"/>
</dbReference>
<comment type="cofactor">
    <cofactor evidence="7">
        <name>K(+)</name>
        <dbReference type="ChEBI" id="CHEBI:29103"/>
    </cofactor>
    <text evidence="7">Binds 1 potassium ion per subunit.</text>
</comment>
<dbReference type="InterPro" id="IPR031168">
    <property type="entry name" value="G_TrmE"/>
</dbReference>
<evidence type="ECO:0000256" key="2">
    <source>
        <dbReference type="ARBA" id="ARBA00022694"/>
    </source>
</evidence>
<organism evidence="11">
    <name type="scientific">Boseongicola sp. SB0664_bin_43</name>
    <dbReference type="NCBI Taxonomy" id="2604844"/>
    <lineage>
        <taxon>Bacteria</taxon>
        <taxon>Pseudomonadati</taxon>
        <taxon>Pseudomonadota</taxon>
        <taxon>Alphaproteobacteria</taxon>
        <taxon>Rhodobacterales</taxon>
        <taxon>Paracoccaceae</taxon>
        <taxon>Boseongicola</taxon>
    </lineage>
</organism>
<dbReference type="Pfam" id="PF12631">
    <property type="entry name" value="MnmE_helical"/>
    <property type="match status" value="1"/>
</dbReference>
<feature type="binding site" evidence="7">
    <location>
        <position position="80"/>
    </location>
    <ligand>
        <name>(6S)-5-formyl-5,6,7,8-tetrahydrofolate</name>
        <dbReference type="ChEBI" id="CHEBI:57457"/>
    </ligand>
</feature>
<dbReference type="Gene3D" id="3.40.50.300">
    <property type="entry name" value="P-loop containing nucleotide triphosphate hydrolases"/>
    <property type="match status" value="1"/>
</dbReference>
<comment type="caution">
    <text evidence="7">Lacks conserved residue(s) required for the propagation of feature annotation.</text>
</comment>
<feature type="binding site" evidence="7">
    <location>
        <position position="429"/>
    </location>
    <ligand>
        <name>(6S)-5-formyl-5,6,7,8-tetrahydrofolate</name>
        <dbReference type="ChEBI" id="CHEBI:57457"/>
    </ligand>
</feature>
<dbReference type="SUPFAM" id="SSF116878">
    <property type="entry name" value="TrmE connector domain"/>
    <property type="match status" value="1"/>
</dbReference>
<dbReference type="Pfam" id="PF10396">
    <property type="entry name" value="TrmE_N"/>
    <property type="match status" value="1"/>
</dbReference>
<dbReference type="InterPro" id="IPR006073">
    <property type="entry name" value="GTP-bd"/>
</dbReference>
<keyword evidence="5 7" id="KW-0630">Potassium</keyword>
<dbReference type="Pfam" id="PF01926">
    <property type="entry name" value="MMR_HSR1"/>
    <property type="match status" value="1"/>
</dbReference>
<dbReference type="SUPFAM" id="SSF52540">
    <property type="entry name" value="P-loop containing nucleoside triphosphate hydrolases"/>
    <property type="match status" value="1"/>
</dbReference>
<keyword evidence="7" id="KW-0460">Magnesium</keyword>
<comment type="caution">
    <text evidence="11">The sequence shown here is derived from an EMBL/GenBank/DDBJ whole genome shotgun (WGS) entry which is preliminary data.</text>
</comment>
<dbReference type="Gene3D" id="3.30.1360.120">
    <property type="entry name" value="Probable tRNA modification gtpase trme, domain 1"/>
    <property type="match status" value="1"/>
</dbReference>
<sequence>MVSHGHTIFALSSARGKSGVAVVRLSGPQAGTALDRLTGGRPRPRRASIRYLSDGEGMLDQALVLWFPGPHSFTGEDVAELQLHGSLATVDAVLRVLGNQPGHRLAEPGEFTRRALENERLDLAQVEGLSDLIEAETEAQRRQALRVLSGALGTRAASWRSKLVRAAALLEATIDFADEDVPADVRPEVRELVKDVNSDLQRESAGTGMAERIRDGFEVAIVGPPNVGKSTLLNALAGRDAAITSDIAGTTRDVGDVRMDLRRLPVTVLDTAGLREGRDEIEALGVAKARVRAEQADLRVILMECRAAVPAMEPQGDDILAVPKADICDGDFSAEAGTGLDWLVDAIGTRLESRASTAGLAIRERHRTAMRRATESLDRAAIQLESGADLTEIAAEEVRSAIRALDSLAGRVDVEHILDDIFANFCIGK</sequence>
<feature type="binding site" evidence="7">
    <location>
        <position position="251"/>
    </location>
    <ligand>
        <name>Mg(2+)</name>
        <dbReference type="ChEBI" id="CHEBI:18420"/>
    </ligand>
</feature>
<comment type="subunit">
    <text evidence="7">Homodimer. Heterotetramer of two MnmE and two MnmG subunits.</text>
</comment>
<feature type="binding site" evidence="7">
    <location>
        <position position="245"/>
    </location>
    <ligand>
        <name>K(+)</name>
        <dbReference type="ChEBI" id="CHEBI:29103"/>
    </ligand>
</feature>
<comment type="function">
    <text evidence="7">Exhibits a very high intrinsic GTPase hydrolysis rate. Involved in the addition of a carboxymethylaminomethyl (cmnm) group at the wobble position (U34) of certain tRNAs, forming tRNA-cmnm(5)s(2)U34.</text>
</comment>
<keyword evidence="6 7" id="KW-0342">GTP-binding</keyword>
<dbReference type="GO" id="GO:0005737">
    <property type="term" value="C:cytoplasm"/>
    <property type="evidence" value="ECO:0007669"/>
    <property type="project" value="UniProtKB-SubCell"/>
</dbReference>
<name>A0A6B0Y1U1_9RHOB</name>
<dbReference type="InterPro" id="IPR027266">
    <property type="entry name" value="TrmE/GcvT-like"/>
</dbReference>
<dbReference type="EMBL" id="VXRY01000477">
    <property type="protein sequence ID" value="MXY34731.1"/>
    <property type="molecule type" value="Genomic_DNA"/>
</dbReference>
<evidence type="ECO:0000256" key="3">
    <source>
        <dbReference type="ARBA" id="ARBA00022741"/>
    </source>
</evidence>
<evidence type="ECO:0000256" key="7">
    <source>
        <dbReference type="HAMAP-Rule" id="MF_00379"/>
    </source>
</evidence>
<evidence type="ECO:0000313" key="11">
    <source>
        <dbReference type="EMBL" id="MXY34731.1"/>
    </source>
</evidence>
<feature type="binding site" evidence="7">
    <location>
        <begin position="245"/>
        <end position="251"/>
    </location>
    <ligand>
        <name>GTP</name>
        <dbReference type="ChEBI" id="CHEBI:37565"/>
    </ligand>
</feature>
<protein>
    <recommendedName>
        <fullName evidence="7">tRNA modification GTPase MnmE</fullName>
        <ecNumber evidence="7">3.6.-.-</ecNumber>
    </recommendedName>
</protein>
<dbReference type="HAMAP" id="MF_00379">
    <property type="entry name" value="GTPase_MnmE"/>
    <property type="match status" value="1"/>
</dbReference>
<feature type="binding site" evidence="7">
    <location>
        <position position="247"/>
    </location>
    <ligand>
        <name>K(+)</name>
        <dbReference type="ChEBI" id="CHEBI:29103"/>
    </ligand>
</feature>
<feature type="domain" description="MnmE helical" evidence="10">
    <location>
        <begin position="123"/>
        <end position="426"/>
    </location>
</feature>
<dbReference type="PANTHER" id="PTHR42714">
    <property type="entry name" value="TRNA MODIFICATION GTPASE GTPBP3"/>
    <property type="match status" value="1"/>
</dbReference>
<evidence type="ECO:0000256" key="4">
    <source>
        <dbReference type="ARBA" id="ARBA00022801"/>
    </source>
</evidence>
<evidence type="ECO:0000259" key="8">
    <source>
        <dbReference type="Pfam" id="PF01926"/>
    </source>
</evidence>
<feature type="binding site" evidence="7">
    <location>
        <begin position="270"/>
        <end position="273"/>
    </location>
    <ligand>
        <name>GTP</name>
        <dbReference type="ChEBI" id="CHEBI:37565"/>
    </ligand>
</feature>
<dbReference type="PANTHER" id="PTHR42714:SF2">
    <property type="entry name" value="TRNA MODIFICATION GTPASE GTPBP3, MITOCHONDRIAL"/>
    <property type="match status" value="1"/>
</dbReference>
<feature type="binding site" evidence="7">
    <location>
        <begin position="226"/>
        <end position="231"/>
    </location>
    <ligand>
        <name>GTP</name>
        <dbReference type="ChEBI" id="CHEBI:37565"/>
    </ligand>
</feature>
<dbReference type="InterPro" id="IPR025867">
    <property type="entry name" value="MnmE_helical"/>
</dbReference>
<proteinExistence type="inferred from homology"/>
<keyword evidence="2 7" id="KW-0819">tRNA processing</keyword>
<dbReference type="CDD" id="cd14858">
    <property type="entry name" value="TrmE_N"/>
    <property type="match status" value="1"/>
</dbReference>
<comment type="similarity">
    <text evidence="1 7">Belongs to the TRAFAC class TrmE-Era-EngA-EngB-Septin-like GTPase superfamily. TrmE GTPase family.</text>
</comment>
<evidence type="ECO:0000256" key="5">
    <source>
        <dbReference type="ARBA" id="ARBA00022958"/>
    </source>
</evidence>
<evidence type="ECO:0000259" key="10">
    <source>
        <dbReference type="Pfam" id="PF12631"/>
    </source>
</evidence>
<dbReference type="InterPro" id="IPR027417">
    <property type="entry name" value="P-loop_NTPase"/>
</dbReference>
<evidence type="ECO:0000256" key="6">
    <source>
        <dbReference type="ARBA" id="ARBA00023134"/>
    </source>
</evidence>
<keyword evidence="3 7" id="KW-0547">Nucleotide-binding</keyword>
<keyword evidence="4 7" id="KW-0378">Hydrolase</keyword>
<dbReference type="AlphaFoldDB" id="A0A6B0Y1U1"/>
<dbReference type="GO" id="GO:0046872">
    <property type="term" value="F:metal ion binding"/>
    <property type="evidence" value="ECO:0007669"/>
    <property type="project" value="UniProtKB-KW"/>
</dbReference>
<feature type="binding site" evidence="7">
    <location>
        <position position="250"/>
    </location>
    <ligand>
        <name>K(+)</name>
        <dbReference type="ChEBI" id="CHEBI:29103"/>
    </ligand>
</feature>
<dbReference type="NCBIfam" id="TIGR00231">
    <property type="entry name" value="small_GTP"/>
    <property type="match status" value="1"/>
</dbReference>
<dbReference type="EC" id="3.6.-.-" evidence="7"/>
<dbReference type="FunFam" id="3.30.1360.120:FF:000007">
    <property type="entry name" value="tRNA modification GTPase GTPBP3, mitochondrial"/>
    <property type="match status" value="1"/>
</dbReference>
<evidence type="ECO:0000256" key="1">
    <source>
        <dbReference type="ARBA" id="ARBA00011043"/>
    </source>
</evidence>
<dbReference type="InterPro" id="IPR018948">
    <property type="entry name" value="GTP-bd_TrmE_N"/>
</dbReference>
<feature type="binding site" evidence="7">
    <location>
        <position position="24"/>
    </location>
    <ligand>
        <name>(6S)-5-formyl-5,6,7,8-tetrahydrofolate</name>
        <dbReference type="ChEBI" id="CHEBI:57457"/>
    </ligand>
</feature>
<dbReference type="GO" id="GO:0005525">
    <property type="term" value="F:GTP binding"/>
    <property type="evidence" value="ECO:0007669"/>
    <property type="project" value="UniProtKB-UniRule"/>
</dbReference>
<dbReference type="NCBIfam" id="NF003661">
    <property type="entry name" value="PRK05291.1-3"/>
    <property type="match status" value="1"/>
</dbReference>
<evidence type="ECO:0000259" key="9">
    <source>
        <dbReference type="Pfam" id="PF10396"/>
    </source>
</evidence>
<reference evidence="11" key="1">
    <citation type="submission" date="2019-09" db="EMBL/GenBank/DDBJ databases">
        <title>Characterisation of the sponge microbiome using genome-centric metagenomics.</title>
        <authorList>
            <person name="Engelberts J.P."/>
            <person name="Robbins S.J."/>
            <person name="De Goeij J.M."/>
            <person name="Aranda M."/>
            <person name="Bell S.C."/>
            <person name="Webster N.S."/>
        </authorList>
    </citation>
    <scope>NUCLEOTIDE SEQUENCE</scope>
    <source>
        <strain evidence="11">SB0664_bin_43</strain>
    </source>
</reference>
<dbReference type="GO" id="GO:0002098">
    <property type="term" value="P:tRNA wobble uridine modification"/>
    <property type="evidence" value="ECO:0007669"/>
    <property type="project" value="TreeGrafter"/>
</dbReference>
<feature type="binding site" evidence="7">
    <location>
        <position position="226"/>
    </location>
    <ligand>
        <name>K(+)</name>
        <dbReference type="ChEBI" id="CHEBI:29103"/>
    </ligand>
</feature>
<dbReference type="GO" id="GO:0030488">
    <property type="term" value="P:tRNA methylation"/>
    <property type="evidence" value="ECO:0007669"/>
    <property type="project" value="TreeGrafter"/>
</dbReference>
<accession>A0A6B0Y1U1</accession>
<dbReference type="InterPro" id="IPR005225">
    <property type="entry name" value="Small_GTP-bd"/>
</dbReference>
<gene>
    <name evidence="7 11" type="primary">mnmE</name>
    <name evidence="7" type="synonym">trmE</name>
    <name evidence="11" type="ORF">F4Y60_11720</name>
</gene>
<feature type="binding site" evidence="7">
    <location>
        <position position="120"/>
    </location>
    <ligand>
        <name>(6S)-5-formyl-5,6,7,8-tetrahydrofolate</name>
        <dbReference type="ChEBI" id="CHEBI:57457"/>
    </ligand>
</feature>
<feature type="binding site" evidence="7">
    <location>
        <position position="230"/>
    </location>
    <ligand>
        <name>Mg(2+)</name>
        <dbReference type="ChEBI" id="CHEBI:18420"/>
    </ligand>
</feature>
<dbReference type="SUPFAM" id="SSF103025">
    <property type="entry name" value="Folate-binding domain"/>
    <property type="match status" value="1"/>
</dbReference>
<dbReference type="CDD" id="cd04164">
    <property type="entry name" value="trmE"/>
    <property type="match status" value="1"/>
</dbReference>
<dbReference type="GO" id="GO:0003924">
    <property type="term" value="F:GTPase activity"/>
    <property type="evidence" value="ECO:0007669"/>
    <property type="project" value="UniProtKB-UniRule"/>
</dbReference>
<dbReference type="InterPro" id="IPR004520">
    <property type="entry name" value="GTPase_MnmE"/>
</dbReference>
<dbReference type="InterPro" id="IPR027368">
    <property type="entry name" value="MnmE_dom2"/>
</dbReference>
<dbReference type="Gene3D" id="1.20.120.430">
    <property type="entry name" value="tRNA modification GTPase MnmE domain 2"/>
    <property type="match status" value="1"/>
</dbReference>